<reference evidence="14" key="1">
    <citation type="submission" date="2011-07" db="EMBL/GenBank/DDBJ databases">
        <authorList>
            <consortium name="Caenorhabditis brenneri Sequencing and Analysis Consortium"/>
            <person name="Wilson R.K."/>
        </authorList>
    </citation>
    <scope>NUCLEOTIDE SEQUENCE [LARGE SCALE GENOMIC DNA]</scope>
    <source>
        <strain evidence="14">PB2801</strain>
    </source>
</reference>
<organism evidence="14">
    <name type="scientific">Caenorhabditis brenneri</name>
    <name type="common">Nematode worm</name>
    <dbReference type="NCBI Taxonomy" id="135651"/>
    <lineage>
        <taxon>Eukaryota</taxon>
        <taxon>Metazoa</taxon>
        <taxon>Ecdysozoa</taxon>
        <taxon>Nematoda</taxon>
        <taxon>Chromadorea</taxon>
        <taxon>Rhabditida</taxon>
        <taxon>Rhabditina</taxon>
        <taxon>Rhabditomorpha</taxon>
        <taxon>Rhabditoidea</taxon>
        <taxon>Rhabditidae</taxon>
        <taxon>Peloderinae</taxon>
        <taxon>Caenorhabditis</taxon>
    </lineage>
</organism>
<dbReference type="GO" id="GO:0048598">
    <property type="term" value="P:embryonic morphogenesis"/>
    <property type="evidence" value="ECO:0007669"/>
    <property type="project" value="UniProtKB-ARBA"/>
</dbReference>
<dbReference type="GO" id="GO:0048468">
    <property type="term" value="P:cell development"/>
    <property type="evidence" value="ECO:0007669"/>
    <property type="project" value="UniProtKB-ARBA"/>
</dbReference>
<dbReference type="Pfam" id="PF00610">
    <property type="entry name" value="DEP"/>
    <property type="match status" value="1"/>
</dbReference>
<dbReference type="Proteomes" id="UP000008068">
    <property type="component" value="Unassembled WGS sequence"/>
</dbReference>
<feature type="compositionally biased region" description="Polar residues" evidence="9">
    <location>
        <begin position="714"/>
        <end position="723"/>
    </location>
</feature>
<dbReference type="SUPFAM" id="SSF50156">
    <property type="entry name" value="PDZ domain-like"/>
    <property type="match status" value="1"/>
</dbReference>
<name>G0MPT9_CAEBE</name>
<evidence type="ECO:0000259" key="10">
    <source>
        <dbReference type="PROSITE" id="PS50106"/>
    </source>
</evidence>
<dbReference type="HOGENOM" id="CLU_012601_2_0_1"/>
<dbReference type="GO" id="GO:0048699">
    <property type="term" value="P:generation of neurons"/>
    <property type="evidence" value="ECO:0007669"/>
    <property type="project" value="UniProtKB-ARBA"/>
</dbReference>
<dbReference type="GO" id="GO:0000132">
    <property type="term" value="P:establishment of mitotic spindle orientation"/>
    <property type="evidence" value="ECO:0007669"/>
    <property type="project" value="UniProtKB-ARBA"/>
</dbReference>
<dbReference type="AlphaFoldDB" id="G0MPT9"/>
<dbReference type="Gene3D" id="1.10.10.10">
    <property type="entry name" value="Winged helix-like DNA-binding domain superfamily/Winged helix DNA-binding domain"/>
    <property type="match status" value="1"/>
</dbReference>
<keyword evidence="4" id="KW-0217">Developmental protein</keyword>
<evidence type="ECO:0000259" key="11">
    <source>
        <dbReference type="PROSITE" id="PS50186"/>
    </source>
</evidence>
<dbReference type="GO" id="GO:0005938">
    <property type="term" value="C:cell cortex"/>
    <property type="evidence" value="ECO:0007669"/>
    <property type="project" value="UniProtKB-ARBA"/>
</dbReference>
<dbReference type="STRING" id="135651.G0MPT9"/>
<dbReference type="FunCoup" id="G0MPT9">
    <property type="interactions" value="3009"/>
</dbReference>
<dbReference type="Pfam" id="PF00778">
    <property type="entry name" value="DIX"/>
    <property type="match status" value="1"/>
</dbReference>
<comment type="similarity">
    <text evidence="3">Belongs to the DSH family.</text>
</comment>
<comment type="subcellular location">
    <subcellularLocation>
        <location evidence="2">Cytoplasm</location>
    </subcellularLocation>
    <subcellularLocation>
        <location evidence="1">Membrane</location>
    </subcellularLocation>
</comment>
<dbReference type="InParanoid" id="G0MPT9"/>
<dbReference type="GO" id="GO:0060070">
    <property type="term" value="P:canonical Wnt signaling pathway"/>
    <property type="evidence" value="ECO:0007669"/>
    <property type="project" value="TreeGrafter"/>
</dbReference>
<dbReference type="InterPro" id="IPR036034">
    <property type="entry name" value="PDZ_sf"/>
</dbReference>
<dbReference type="PANTHER" id="PTHR10878">
    <property type="entry name" value="SEGMENT POLARITY PROTEIN DISHEVELLED"/>
    <property type="match status" value="1"/>
</dbReference>
<protein>
    <submittedName>
        <fullName evidence="13">CBN-DSH-2 protein</fullName>
    </submittedName>
</protein>
<dbReference type="PROSITE" id="PS50106">
    <property type="entry name" value="PDZ"/>
    <property type="match status" value="1"/>
</dbReference>
<dbReference type="SMART" id="SM00021">
    <property type="entry name" value="DAX"/>
    <property type="match status" value="1"/>
</dbReference>
<feature type="domain" description="PDZ" evidence="10">
    <location>
        <begin position="347"/>
        <end position="422"/>
    </location>
</feature>
<gene>
    <name evidence="13" type="primary">Cbn-dsh-2</name>
    <name evidence="13" type="ORF">CAEBREN_06128</name>
</gene>
<dbReference type="InterPro" id="IPR036390">
    <property type="entry name" value="WH_DNA-bd_sf"/>
</dbReference>
<feature type="compositionally biased region" description="Polar residues" evidence="9">
    <location>
        <begin position="664"/>
        <end position="684"/>
    </location>
</feature>
<feature type="region of interest" description="Disordered" evidence="9">
    <location>
        <begin position="34"/>
        <end position="58"/>
    </location>
</feature>
<feature type="region of interest" description="Disordered" evidence="9">
    <location>
        <begin position="176"/>
        <end position="197"/>
    </location>
</feature>
<dbReference type="InterPro" id="IPR015506">
    <property type="entry name" value="Dsh/Dvl-rel"/>
</dbReference>
<dbReference type="SUPFAM" id="SSF54236">
    <property type="entry name" value="Ubiquitin-like"/>
    <property type="match status" value="1"/>
</dbReference>
<evidence type="ECO:0000256" key="7">
    <source>
        <dbReference type="ARBA" id="ARBA00023136"/>
    </source>
</evidence>
<dbReference type="SMART" id="SM00049">
    <property type="entry name" value="DEP"/>
    <property type="match status" value="1"/>
</dbReference>
<evidence type="ECO:0000256" key="2">
    <source>
        <dbReference type="ARBA" id="ARBA00004496"/>
    </source>
</evidence>
<dbReference type="GO" id="GO:0048646">
    <property type="term" value="P:anatomical structure formation involved in morphogenesis"/>
    <property type="evidence" value="ECO:0007669"/>
    <property type="project" value="UniProtKB-ARBA"/>
</dbReference>
<evidence type="ECO:0000256" key="9">
    <source>
        <dbReference type="SAM" id="MobiDB-lite"/>
    </source>
</evidence>
<dbReference type="InterPro" id="IPR001478">
    <property type="entry name" value="PDZ"/>
</dbReference>
<evidence type="ECO:0000256" key="5">
    <source>
        <dbReference type="ARBA" id="ARBA00022490"/>
    </source>
</evidence>
<dbReference type="InterPro" id="IPR001158">
    <property type="entry name" value="DIX"/>
</dbReference>
<evidence type="ECO:0000256" key="6">
    <source>
        <dbReference type="ARBA" id="ARBA00022687"/>
    </source>
</evidence>
<keyword evidence="6 8" id="KW-0879">Wnt signaling pathway</keyword>
<dbReference type="FunFam" id="2.40.240.130:FF:000001">
    <property type="entry name" value="Segment polarity protein dishevelled homolog DVL-1"/>
    <property type="match status" value="1"/>
</dbReference>
<dbReference type="Gene3D" id="2.40.240.130">
    <property type="match status" value="1"/>
</dbReference>
<dbReference type="PANTHER" id="PTHR10878:SF40">
    <property type="entry name" value="DISHEVELLED RELATED"/>
    <property type="match status" value="1"/>
</dbReference>
<dbReference type="InterPro" id="IPR000591">
    <property type="entry name" value="DEP_dom"/>
</dbReference>
<feature type="compositionally biased region" description="Basic residues" evidence="9">
    <location>
        <begin position="243"/>
        <end position="262"/>
    </location>
</feature>
<dbReference type="GO" id="GO:0009887">
    <property type="term" value="P:animal organ morphogenesis"/>
    <property type="evidence" value="ECO:0007669"/>
    <property type="project" value="UniProtKB-ARBA"/>
</dbReference>
<dbReference type="PROSITE" id="PS50186">
    <property type="entry name" value="DEP"/>
    <property type="match status" value="1"/>
</dbReference>
<dbReference type="OrthoDB" id="10031689at2759"/>
<evidence type="ECO:0000259" key="12">
    <source>
        <dbReference type="PROSITE" id="PS50841"/>
    </source>
</evidence>
<keyword evidence="14" id="KW-1185">Reference proteome</keyword>
<dbReference type="Gene3D" id="2.30.42.10">
    <property type="match status" value="1"/>
</dbReference>
<dbReference type="GO" id="GO:0035556">
    <property type="term" value="P:intracellular signal transduction"/>
    <property type="evidence" value="ECO:0007669"/>
    <property type="project" value="InterPro"/>
</dbReference>
<evidence type="ECO:0000313" key="13">
    <source>
        <dbReference type="EMBL" id="EGT40910.1"/>
    </source>
</evidence>
<dbReference type="GO" id="GO:0035591">
    <property type="term" value="F:signaling adaptor activity"/>
    <property type="evidence" value="ECO:0007669"/>
    <property type="project" value="UniProtKB-ARBA"/>
</dbReference>
<dbReference type="eggNOG" id="KOG3571">
    <property type="taxonomic scope" value="Eukaryota"/>
</dbReference>
<evidence type="ECO:0000313" key="14">
    <source>
        <dbReference type="Proteomes" id="UP000008068"/>
    </source>
</evidence>
<dbReference type="InterPro" id="IPR036388">
    <property type="entry name" value="WH-like_DNA-bd_sf"/>
</dbReference>
<dbReference type="GO" id="GO:0016477">
    <property type="term" value="P:cell migration"/>
    <property type="evidence" value="ECO:0007669"/>
    <property type="project" value="UniProtKB-ARBA"/>
</dbReference>
<dbReference type="GO" id="GO:0005829">
    <property type="term" value="C:cytosol"/>
    <property type="evidence" value="ECO:0007669"/>
    <property type="project" value="TreeGrafter"/>
</dbReference>
<feature type="domain" description="DEP" evidence="11">
    <location>
        <begin position="527"/>
        <end position="601"/>
    </location>
</feature>
<dbReference type="EMBL" id="GL379806">
    <property type="protein sequence ID" value="EGT40910.1"/>
    <property type="molecule type" value="Genomic_DNA"/>
</dbReference>
<feature type="compositionally biased region" description="Acidic residues" evidence="9">
    <location>
        <begin position="34"/>
        <end position="47"/>
    </location>
</feature>
<feature type="domain" description="DIX" evidence="12">
    <location>
        <begin position="89"/>
        <end position="172"/>
    </location>
</feature>
<evidence type="ECO:0000256" key="3">
    <source>
        <dbReference type="ARBA" id="ARBA00008735"/>
    </source>
</evidence>
<dbReference type="PROSITE" id="PS50841">
    <property type="entry name" value="DIX"/>
    <property type="match status" value="1"/>
</dbReference>
<feature type="region of interest" description="Disordered" evidence="9">
    <location>
        <begin position="664"/>
        <end position="723"/>
    </location>
</feature>
<feature type="region of interest" description="Disordered" evidence="9">
    <location>
        <begin position="618"/>
        <end position="652"/>
    </location>
</feature>
<dbReference type="CDD" id="cd04438">
    <property type="entry name" value="DEP_dishevelled"/>
    <property type="match status" value="1"/>
</dbReference>
<dbReference type="GO" id="GO:0016020">
    <property type="term" value="C:membrane"/>
    <property type="evidence" value="ECO:0007669"/>
    <property type="project" value="UniProtKB-SubCell"/>
</dbReference>
<dbReference type="Pfam" id="PF00595">
    <property type="entry name" value="PDZ"/>
    <property type="match status" value="1"/>
</dbReference>
<accession>G0MPT9</accession>
<dbReference type="SMART" id="SM00228">
    <property type="entry name" value="PDZ"/>
    <property type="match status" value="1"/>
</dbReference>
<dbReference type="GO" id="GO:0005109">
    <property type="term" value="F:frizzled binding"/>
    <property type="evidence" value="ECO:0007669"/>
    <property type="project" value="TreeGrafter"/>
</dbReference>
<sequence length="751" mass="83508">MTDSPSPIDSSFDISDVGTPATVIHKSIFRKEAEEEDFDLETDEDYTEQYREHDGVDQSELSSSFLVDDYSKDCDSSISAPIPKPSFFRTITKVYYHVDDENIPYTADIHVPPDCITLGDVKRKLPRTNFKYYCIALDPESGLEVKAEVRDDSQRLYPLRDGRFVLYLLTIEGSVHSDTSSGRHRKNKLSSKGSNSSREYLKAAHHFDNPASYSDSESQASSIPAYFKKAKAFNKRQAFQAHDRHHHHQLPRHKPHGRHHHNHYDEESTFDITTESDDHYRDGITYYDEDEDDSRSINTDLTSVSQVALKAKWRQQQREMRNKYKRMPSTASSTLSSITESSMGVEVITVRLNIQEFPIGMVPSILTTARGDDGGLYVGQVNPRGAVALDGRIVVGDMISEINNIDLSNYSGKEAVNILKQAVTNQPYITLTVVKTGENKKAAPAVLRNPRAEPIRPIDTNEWLKHATNAMKAMPSISEESCSTPIPDDWPTNSSASGTPFGGPPPNIHCLTVTTDKKDLVQAMMAPGSGLEIKNHEWLKILIPMSFLGKDLVDWLLDHVQGLKNRDDSCKYAGKMLKEHYIVQPNGKKKFSENCYYVVGEKCGDYTSLRGNDGEYKYAQSQTSSASGHSSNNNVFPPSMYPPPLPPSALGAHHRNSAVLNSIGSGYASMTSSPLPSEKPSNCGRTRDDQRSQTSGSSRGSSRRYVELPRKPSSLGSGSGVSDQINLDRVASRSSFRAAMSGSLRQFNIDS</sequence>
<dbReference type="GO" id="GO:0003002">
    <property type="term" value="P:regionalization"/>
    <property type="evidence" value="ECO:0007669"/>
    <property type="project" value="UniProtKB-ARBA"/>
</dbReference>
<dbReference type="FunFam" id="1.10.10.10:FF:000400">
    <property type="entry name" value="DiSHevelled related"/>
    <property type="match status" value="1"/>
</dbReference>
<keyword evidence="7" id="KW-0472">Membrane</keyword>
<evidence type="ECO:0000256" key="4">
    <source>
        <dbReference type="ARBA" id="ARBA00022473"/>
    </source>
</evidence>
<dbReference type="SUPFAM" id="SSF46785">
    <property type="entry name" value="Winged helix' DNA-binding domain"/>
    <property type="match status" value="1"/>
</dbReference>
<evidence type="ECO:0000256" key="1">
    <source>
        <dbReference type="ARBA" id="ARBA00004370"/>
    </source>
</evidence>
<feature type="region of interest" description="Disordered" evidence="9">
    <location>
        <begin position="237"/>
        <end position="262"/>
    </location>
</feature>
<dbReference type="GO" id="GO:0048730">
    <property type="term" value="P:epidermis morphogenesis"/>
    <property type="evidence" value="ECO:0007669"/>
    <property type="project" value="UniProtKB-ARBA"/>
</dbReference>
<dbReference type="InterPro" id="IPR038207">
    <property type="entry name" value="DIX_dom_sf"/>
</dbReference>
<keyword evidence="5" id="KW-0963">Cytoplasm</keyword>
<dbReference type="InterPro" id="IPR029071">
    <property type="entry name" value="Ubiquitin-like_domsf"/>
</dbReference>
<proteinExistence type="inferred from homology"/>
<evidence type="ECO:0000256" key="8">
    <source>
        <dbReference type="PROSITE-ProRule" id="PRU00069"/>
    </source>
</evidence>
<dbReference type="FunFam" id="2.30.42.10:FF:000203">
    <property type="entry name" value="DiSHevelled related"/>
    <property type="match status" value="1"/>
</dbReference>
<feature type="compositionally biased region" description="Low complexity" evidence="9">
    <location>
        <begin position="621"/>
        <end position="638"/>
    </location>
</feature>
<dbReference type="OMA" id="GTFPRYG"/>